<proteinExistence type="predicted"/>
<dbReference type="EMBL" id="MGDD01000171">
    <property type="protein sequence ID" value="OGL45554.1"/>
    <property type="molecule type" value="Genomic_DNA"/>
</dbReference>
<evidence type="ECO:0000256" key="3">
    <source>
        <dbReference type="PIRSR" id="PIRSR639383-2"/>
    </source>
</evidence>
<dbReference type="GO" id="GO:0000166">
    <property type="term" value="F:nucleotide binding"/>
    <property type="evidence" value="ECO:0007669"/>
    <property type="project" value="UniProtKB-KW"/>
</dbReference>
<name>A0A1F7RX14_9BACT</name>
<feature type="short sequence motif" description="Histidine triad motif" evidence="4">
    <location>
        <begin position="117"/>
        <end position="121"/>
    </location>
</feature>
<dbReference type="InterPro" id="IPR039383">
    <property type="entry name" value="FHIT"/>
</dbReference>
<dbReference type="Pfam" id="PF01230">
    <property type="entry name" value="HIT"/>
    <property type="match status" value="1"/>
</dbReference>
<sequence length="173" mass="20124">MYYLFAPWRMEYILSNKDRKCFLCEKFKETRDDLNKVLYRSSSTIVLLNQYPYNNGHLMVAPKLHISELSLMSPKETCELFLVVQATARILNYKYKPDGLNIGINIGKAGGAGLVDHLHVHLLPRWEGDSNFMTSIGDTRTIPESLERTYKILLPYFRNPKFFQNLEILSKDD</sequence>
<dbReference type="InterPro" id="IPR052908">
    <property type="entry name" value="AP-4-A_phosphorylase"/>
</dbReference>
<organism evidence="6 7">
    <name type="scientific">Candidatus Schekmanbacteria bacterium RBG_13_48_7</name>
    <dbReference type="NCBI Taxonomy" id="1817878"/>
    <lineage>
        <taxon>Bacteria</taxon>
        <taxon>Candidatus Schekmaniibacteriota</taxon>
    </lineage>
</organism>
<dbReference type="SUPFAM" id="SSF54197">
    <property type="entry name" value="HIT-like"/>
    <property type="match status" value="1"/>
</dbReference>
<feature type="binding site" evidence="3">
    <location>
        <position position="49"/>
    </location>
    <ligand>
        <name>substrate</name>
    </ligand>
</feature>
<dbReference type="GO" id="GO:0003824">
    <property type="term" value="F:catalytic activity"/>
    <property type="evidence" value="ECO:0007669"/>
    <property type="project" value="InterPro"/>
</dbReference>
<protein>
    <recommendedName>
        <fullName evidence="5">HIT domain-containing protein</fullName>
    </recommendedName>
</protein>
<dbReference type="Proteomes" id="UP000179266">
    <property type="component" value="Unassembled WGS sequence"/>
</dbReference>
<dbReference type="CDD" id="cd01275">
    <property type="entry name" value="FHIT"/>
    <property type="match status" value="1"/>
</dbReference>
<evidence type="ECO:0000256" key="1">
    <source>
        <dbReference type="ARBA" id="ARBA00022741"/>
    </source>
</evidence>
<feature type="active site" description="Tele-AMP-histidine intermediate" evidence="2">
    <location>
        <position position="119"/>
    </location>
</feature>
<feature type="domain" description="HIT" evidence="5">
    <location>
        <begin position="22"/>
        <end position="132"/>
    </location>
</feature>
<reference evidence="6 7" key="1">
    <citation type="journal article" date="2016" name="Nat. Commun.">
        <title>Thousands of microbial genomes shed light on interconnected biogeochemical processes in an aquifer system.</title>
        <authorList>
            <person name="Anantharaman K."/>
            <person name="Brown C.T."/>
            <person name="Hug L.A."/>
            <person name="Sharon I."/>
            <person name="Castelle C.J."/>
            <person name="Probst A.J."/>
            <person name="Thomas B.C."/>
            <person name="Singh A."/>
            <person name="Wilkins M.J."/>
            <person name="Karaoz U."/>
            <person name="Brodie E.L."/>
            <person name="Williams K.H."/>
            <person name="Hubbard S.S."/>
            <person name="Banfield J.F."/>
        </authorList>
    </citation>
    <scope>NUCLEOTIDE SEQUENCE [LARGE SCALE GENOMIC DNA]</scope>
</reference>
<gene>
    <name evidence="6" type="ORF">A2161_21285</name>
</gene>
<evidence type="ECO:0000256" key="2">
    <source>
        <dbReference type="PIRSR" id="PIRSR639383-1"/>
    </source>
</evidence>
<dbReference type="PROSITE" id="PS51084">
    <property type="entry name" value="HIT_2"/>
    <property type="match status" value="1"/>
</dbReference>
<feature type="binding site" evidence="3">
    <location>
        <position position="121"/>
    </location>
    <ligand>
        <name>substrate</name>
    </ligand>
</feature>
<dbReference type="InterPro" id="IPR036265">
    <property type="entry name" value="HIT-like_sf"/>
</dbReference>
<accession>A0A1F7RX14</accession>
<keyword evidence="1" id="KW-0547">Nucleotide-binding</keyword>
<evidence type="ECO:0000313" key="7">
    <source>
        <dbReference type="Proteomes" id="UP000179266"/>
    </source>
</evidence>
<evidence type="ECO:0000256" key="4">
    <source>
        <dbReference type="PROSITE-ProRule" id="PRU00464"/>
    </source>
</evidence>
<feature type="binding site" evidence="3">
    <location>
        <begin position="111"/>
        <end position="115"/>
    </location>
    <ligand>
        <name>substrate</name>
    </ligand>
</feature>
<comment type="caution">
    <text evidence="6">The sequence shown here is derived from an EMBL/GenBank/DDBJ whole genome shotgun (WGS) entry which is preliminary data.</text>
</comment>
<dbReference type="AlphaFoldDB" id="A0A1F7RX14"/>
<dbReference type="PANTHER" id="PTHR42997">
    <property type="entry name" value="HIT FAMILY HYDROLASE"/>
    <property type="match status" value="1"/>
</dbReference>
<dbReference type="InterPro" id="IPR011146">
    <property type="entry name" value="HIT-like"/>
</dbReference>
<dbReference type="PANTHER" id="PTHR42997:SF1">
    <property type="entry name" value="AP-4-A PHOSPHORYLASE"/>
    <property type="match status" value="1"/>
</dbReference>
<dbReference type="Gene3D" id="3.30.428.10">
    <property type="entry name" value="HIT-like"/>
    <property type="match status" value="1"/>
</dbReference>
<evidence type="ECO:0000259" key="5">
    <source>
        <dbReference type="PROSITE" id="PS51084"/>
    </source>
</evidence>
<evidence type="ECO:0000313" key="6">
    <source>
        <dbReference type="EMBL" id="OGL45554.1"/>
    </source>
</evidence>